<organism evidence="1 2">
    <name type="scientific">Streptomyces sulfonofaciens</name>
    <dbReference type="NCBI Taxonomy" id="68272"/>
    <lineage>
        <taxon>Bacteria</taxon>
        <taxon>Bacillati</taxon>
        <taxon>Actinomycetota</taxon>
        <taxon>Actinomycetes</taxon>
        <taxon>Kitasatosporales</taxon>
        <taxon>Streptomycetaceae</taxon>
        <taxon>Streptomyces</taxon>
    </lineage>
</organism>
<dbReference type="InterPro" id="IPR051797">
    <property type="entry name" value="TrmB-like"/>
</dbReference>
<dbReference type="GO" id="GO:0003677">
    <property type="term" value="F:DNA binding"/>
    <property type="evidence" value="ECO:0007669"/>
    <property type="project" value="InterPro"/>
</dbReference>
<dbReference type="EMBL" id="BNCD01000034">
    <property type="protein sequence ID" value="GHH88238.1"/>
    <property type="molecule type" value="Genomic_DNA"/>
</dbReference>
<dbReference type="PANTHER" id="PTHR34293">
    <property type="entry name" value="HTH-TYPE TRANSCRIPTIONAL REGULATOR TRMBL2"/>
    <property type="match status" value="1"/>
</dbReference>
<dbReference type="AlphaFoldDB" id="A0A919GP75"/>
<proteinExistence type="predicted"/>
<evidence type="ECO:0000313" key="2">
    <source>
        <dbReference type="Proteomes" id="UP000603708"/>
    </source>
</evidence>
<gene>
    <name evidence="1" type="ORF">GCM10018793_67160</name>
</gene>
<dbReference type="Proteomes" id="UP000603708">
    <property type="component" value="Unassembled WGS sequence"/>
</dbReference>
<dbReference type="Gene3D" id="1.10.10.10">
    <property type="entry name" value="Winged helix-like DNA-binding domain superfamily/Winged helix DNA-binding domain"/>
    <property type="match status" value="1"/>
</dbReference>
<dbReference type="GO" id="GO:0006355">
    <property type="term" value="P:regulation of DNA-templated transcription"/>
    <property type="evidence" value="ECO:0007669"/>
    <property type="project" value="InterPro"/>
</dbReference>
<comment type="caution">
    <text evidence="1">The sequence shown here is derived from an EMBL/GenBank/DDBJ whole genome shotgun (WGS) entry which is preliminary data.</text>
</comment>
<reference evidence="1" key="2">
    <citation type="submission" date="2020-09" db="EMBL/GenBank/DDBJ databases">
        <authorList>
            <person name="Sun Q."/>
            <person name="Ohkuma M."/>
        </authorList>
    </citation>
    <scope>NUCLEOTIDE SEQUENCE</scope>
    <source>
        <strain evidence="1">JCM 5069</strain>
    </source>
</reference>
<keyword evidence="2" id="KW-1185">Reference proteome</keyword>
<dbReference type="InterPro" id="IPR016032">
    <property type="entry name" value="Sig_transdc_resp-reg_C-effctor"/>
</dbReference>
<dbReference type="PANTHER" id="PTHR34293:SF1">
    <property type="entry name" value="HTH-TYPE TRANSCRIPTIONAL REGULATOR TRMBL2"/>
    <property type="match status" value="1"/>
</dbReference>
<name>A0A919GP75_9ACTN</name>
<evidence type="ECO:0000313" key="1">
    <source>
        <dbReference type="EMBL" id="GHH88238.1"/>
    </source>
</evidence>
<protein>
    <recommendedName>
        <fullName evidence="3">LuxR family transcriptional regulator</fullName>
    </recommendedName>
</protein>
<sequence>MDIDLYTALLLRGSTRYDEVLEDSTAVTGGPQALQAALRRLVDRGLLSASGPEGREYVPVNPEAAESLLATEFLGQAYRTAVCLLKMREELAPAIAAHQDRNPRTGDGYTVHKGIADIRAAIRLSVRECQREIVAFQAGGARRADDLADAQPDTVELLDRGVEMKVIYQHSARSNAAVRRYVRTAQEHGAQVRSLDESFESALVFDRQVAFVPSAGDRGTVVELRLPPVVSFLTGLFERHWRRARPFTPPGRDSGTLQITDELELAIMRYVVAGEKDSVTAQHLGISVRRCQDYIARMSRRLGSRSRAQLGYLIAKSGVLDREPPSRCQVLEPV</sequence>
<evidence type="ECO:0008006" key="3">
    <source>
        <dbReference type="Google" id="ProtNLM"/>
    </source>
</evidence>
<dbReference type="SUPFAM" id="SSF46894">
    <property type="entry name" value="C-terminal effector domain of the bipartite response regulators"/>
    <property type="match status" value="1"/>
</dbReference>
<accession>A0A919GP75</accession>
<reference evidence="1" key="1">
    <citation type="journal article" date="2014" name="Int. J. Syst. Evol. Microbiol.">
        <title>Complete genome sequence of Corynebacterium casei LMG S-19264T (=DSM 44701T), isolated from a smear-ripened cheese.</title>
        <authorList>
            <consortium name="US DOE Joint Genome Institute (JGI-PGF)"/>
            <person name="Walter F."/>
            <person name="Albersmeier A."/>
            <person name="Kalinowski J."/>
            <person name="Ruckert C."/>
        </authorList>
    </citation>
    <scope>NUCLEOTIDE SEQUENCE</scope>
    <source>
        <strain evidence="1">JCM 5069</strain>
    </source>
</reference>
<dbReference type="InterPro" id="IPR036388">
    <property type="entry name" value="WH-like_DNA-bd_sf"/>
</dbReference>